<comment type="subunit">
    <text evidence="7">Heterodimer of a common alpha chain and a unique beta chain which confers biological specificity to thyrotropin, lutropin, follitropin and gonadotropin.</text>
</comment>
<evidence type="ECO:0000256" key="5">
    <source>
        <dbReference type="ARBA" id="ARBA00023157"/>
    </source>
</evidence>
<dbReference type="InterPro" id="IPR001545">
    <property type="entry name" value="Gonadotropin_bsu"/>
</dbReference>
<dbReference type="PANTHER" id="PTHR11515">
    <property type="entry name" value="GLYCOPROTEIN HORMONE BETA CHAIN"/>
    <property type="match status" value="1"/>
</dbReference>
<dbReference type="InterPro" id="IPR029034">
    <property type="entry name" value="Cystine-knot_cytokine"/>
</dbReference>
<dbReference type="GO" id="GO:0005179">
    <property type="term" value="F:hormone activity"/>
    <property type="evidence" value="ECO:0007669"/>
    <property type="project" value="UniProtKB-KW"/>
</dbReference>
<dbReference type="GeneTree" id="ENSGT00940000158152"/>
<evidence type="ECO:0000256" key="11">
    <source>
        <dbReference type="SAM" id="SignalP"/>
    </source>
</evidence>
<evidence type="ECO:0000256" key="9">
    <source>
        <dbReference type="ARBA" id="ARBA00042284"/>
    </source>
</evidence>
<feature type="signal peptide" evidence="11">
    <location>
        <begin position="1"/>
        <end position="22"/>
    </location>
</feature>
<evidence type="ECO:0000256" key="8">
    <source>
        <dbReference type="ARBA" id="ARBA00039483"/>
    </source>
</evidence>
<keyword evidence="3" id="KW-0964">Secreted</keyword>
<dbReference type="InterPro" id="IPR018245">
    <property type="entry name" value="Gonadotropin_bsu_CS"/>
</dbReference>
<evidence type="ECO:0000256" key="2">
    <source>
        <dbReference type="ARBA" id="ARBA00006552"/>
    </source>
</evidence>
<evidence type="ECO:0000256" key="4">
    <source>
        <dbReference type="ARBA" id="ARBA00022702"/>
    </source>
</evidence>
<dbReference type="InterPro" id="IPR006208">
    <property type="entry name" value="Glyco_hormone_CN"/>
</dbReference>
<keyword evidence="11" id="KW-0732">Signal</keyword>
<keyword evidence="5" id="KW-1015">Disulfide bond</keyword>
<feature type="chain" id="PRO_5017418723" description="Thyrotropin subunit beta" evidence="11">
    <location>
        <begin position="23"/>
        <end position="150"/>
    </location>
</feature>
<dbReference type="GO" id="GO:0007186">
    <property type="term" value="P:G protein-coupled receptor signaling pathway"/>
    <property type="evidence" value="ECO:0007669"/>
    <property type="project" value="TreeGrafter"/>
</dbReference>
<reference evidence="13" key="1">
    <citation type="submission" date="2025-08" db="UniProtKB">
        <authorList>
            <consortium name="Ensembl"/>
        </authorList>
    </citation>
    <scope>IDENTIFICATION</scope>
</reference>
<evidence type="ECO:0000256" key="3">
    <source>
        <dbReference type="ARBA" id="ARBA00022525"/>
    </source>
</evidence>
<dbReference type="GO" id="GO:0005615">
    <property type="term" value="C:extracellular space"/>
    <property type="evidence" value="ECO:0007669"/>
    <property type="project" value="TreeGrafter"/>
</dbReference>
<dbReference type="Ensembl" id="ENSPKIT00000035590.1">
    <property type="protein sequence ID" value="ENSPKIP00000018760.1"/>
    <property type="gene ID" value="ENSPKIG00000004210.1"/>
</dbReference>
<sequence>MMGSIAVIVCGLLCVLCGQALALCVLTDYTLYVEKPGCDYCMAVNTTICMGLCYSWDTNMVGPVGKRHLTQRGCTYRSVEYRTAVLPGCRPHVNPHFTYPAALGCHCSNCNTDSHECAHKGGSDDRAQCTKPLTHTLSSLISLHLNNTGQ</sequence>
<dbReference type="Pfam" id="PF00007">
    <property type="entry name" value="Cys_knot"/>
    <property type="match status" value="1"/>
</dbReference>
<name>A0A3B3RLN4_9TELE</name>
<dbReference type="Gene3D" id="2.10.90.10">
    <property type="entry name" value="Cystine-knot cytokines"/>
    <property type="match status" value="1"/>
</dbReference>
<evidence type="ECO:0000256" key="6">
    <source>
        <dbReference type="ARBA" id="ARBA00023180"/>
    </source>
</evidence>
<dbReference type="SMART" id="SM00068">
    <property type="entry name" value="GHB"/>
    <property type="match status" value="1"/>
</dbReference>
<organism evidence="13 14">
    <name type="scientific">Paramormyrops kingsleyae</name>
    <dbReference type="NCBI Taxonomy" id="1676925"/>
    <lineage>
        <taxon>Eukaryota</taxon>
        <taxon>Metazoa</taxon>
        <taxon>Chordata</taxon>
        <taxon>Craniata</taxon>
        <taxon>Vertebrata</taxon>
        <taxon>Euteleostomi</taxon>
        <taxon>Actinopterygii</taxon>
        <taxon>Neopterygii</taxon>
        <taxon>Teleostei</taxon>
        <taxon>Osteoglossocephala</taxon>
        <taxon>Osteoglossomorpha</taxon>
        <taxon>Osteoglossiformes</taxon>
        <taxon>Mormyridae</taxon>
        <taxon>Paramormyrops</taxon>
    </lineage>
</organism>
<dbReference type="GO" id="GO:0005737">
    <property type="term" value="C:cytoplasm"/>
    <property type="evidence" value="ECO:0007669"/>
    <property type="project" value="TreeGrafter"/>
</dbReference>
<dbReference type="GO" id="GO:0010817">
    <property type="term" value="P:regulation of hormone levels"/>
    <property type="evidence" value="ECO:0007669"/>
    <property type="project" value="UniProtKB-ARBA"/>
</dbReference>
<evidence type="ECO:0000259" key="12">
    <source>
        <dbReference type="Pfam" id="PF00007"/>
    </source>
</evidence>
<evidence type="ECO:0000313" key="13">
    <source>
        <dbReference type="Ensembl" id="ENSPKIP00000018760.1"/>
    </source>
</evidence>
<evidence type="ECO:0000256" key="7">
    <source>
        <dbReference type="ARBA" id="ARBA00038688"/>
    </source>
</evidence>
<comment type="similarity">
    <text evidence="2">Belongs to the glycoprotein hormones subunit beta family.</text>
</comment>
<reference evidence="13" key="2">
    <citation type="submission" date="2025-09" db="UniProtKB">
        <authorList>
            <consortium name="Ensembl"/>
        </authorList>
    </citation>
    <scope>IDENTIFICATION</scope>
</reference>
<evidence type="ECO:0000256" key="1">
    <source>
        <dbReference type="ARBA" id="ARBA00004613"/>
    </source>
</evidence>
<dbReference type="AlphaFoldDB" id="A0A3B3RLN4"/>
<dbReference type="CDD" id="cd00069">
    <property type="entry name" value="GHB_like"/>
    <property type="match status" value="1"/>
</dbReference>
<accession>A0A3B3RLN4</accession>
<dbReference type="FunFam" id="2.10.90.10:FF:000007">
    <property type="entry name" value="Luteinizing hormone beta subunit"/>
    <property type="match status" value="1"/>
</dbReference>
<keyword evidence="14" id="KW-1185">Reference proteome</keyword>
<dbReference type="PANTHER" id="PTHR11515:SF5">
    <property type="entry name" value="THYROTROPIN SUBUNIT BETA"/>
    <property type="match status" value="1"/>
</dbReference>
<dbReference type="Proteomes" id="UP000261540">
    <property type="component" value="Unplaced"/>
</dbReference>
<comment type="subcellular location">
    <subcellularLocation>
        <location evidence="1">Secreted</location>
    </subcellularLocation>
</comment>
<proteinExistence type="inferred from homology"/>
<keyword evidence="4" id="KW-0372">Hormone</keyword>
<dbReference type="SUPFAM" id="SSF57501">
    <property type="entry name" value="Cystine-knot cytokines"/>
    <property type="match status" value="1"/>
</dbReference>
<feature type="domain" description="Glycoprotein hormone subunit beta" evidence="12">
    <location>
        <begin position="23"/>
        <end position="122"/>
    </location>
</feature>
<dbReference type="STRING" id="1676925.ENSPKIP00000018760"/>
<dbReference type="PROSITE" id="PS00261">
    <property type="entry name" value="GLYCO_HORMONE_BETA_1"/>
    <property type="match status" value="1"/>
</dbReference>
<evidence type="ECO:0000256" key="10">
    <source>
        <dbReference type="ARBA" id="ARBA00042931"/>
    </source>
</evidence>
<protein>
    <recommendedName>
        <fullName evidence="8">Thyrotropin subunit beta</fullName>
    </recommendedName>
    <alternativeName>
        <fullName evidence="9">Thyroid-stimulating hormone subunit beta</fullName>
    </alternativeName>
    <alternativeName>
        <fullName evidence="10">Thyrotropin beta chain</fullName>
    </alternativeName>
</protein>
<evidence type="ECO:0000313" key="14">
    <source>
        <dbReference type="Proteomes" id="UP000261540"/>
    </source>
</evidence>
<keyword evidence="6" id="KW-0325">Glycoprotein</keyword>